<evidence type="ECO:0000313" key="3">
    <source>
        <dbReference type="Proteomes" id="UP000327044"/>
    </source>
</evidence>
<sequence length="166" mass="18770">MRPSRDCIHPSRQNRTLRLIMLITYHAAGELGRVAAVRHLSRGRRLQVRGYIGLHHAATQRIGDEHSSGSPAGAVVRALSHHQRLFTTPPQETDVFFIDFALRTAVLSIVRFHVTCQHKTHPFYRAIAKYLCLLLIKTPTLGVFIFCYAGGAGWDRFMPTKHVGFE</sequence>
<comment type="caution">
    <text evidence="2">The sequence shown here is derived from an EMBL/GenBank/DDBJ whole genome shotgun (WGS) entry which is preliminary data.</text>
</comment>
<dbReference type="EMBL" id="VVIM01000003">
    <property type="protein sequence ID" value="KAB0801310.1"/>
    <property type="molecule type" value="Genomic_DNA"/>
</dbReference>
<proteinExistence type="predicted"/>
<keyword evidence="1" id="KW-0812">Transmembrane</keyword>
<protein>
    <submittedName>
        <fullName evidence="2">Uncharacterized protein</fullName>
    </submittedName>
</protein>
<evidence type="ECO:0000313" key="2">
    <source>
        <dbReference type="EMBL" id="KAB0801310.1"/>
    </source>
</evidence>
<accession>A0A5N4AVQ9</accession>
<reference evidence="2 3" key="1">
    <citation type="journal article" date="2018" name="Elife">
        <title>Firefly genomes illuminate parallel origins of bioluminescence in beetles.</title>
        <authorList>
            <person name="Fallon T.R."/>
            <person name="Lower S.E."/>
            <person name="Chang C.H."/>
            <person name="Bessho-Uehara M."/>
            <person name="Martin G.J."/>
            <person name="Bewick A.J."/>
            <person name="Behringer M."/>
            <person name="Debat H.J."/>
            <person name="Wong I."/>
            <person name="Day J.C."/>
            <person name="Suvorov A."/>
            <person name="Silva C.J."/>
            <person name="Stanger-Hall K.F."/>
            <person name="Hall D.W."/>
            <person name="Schmitz R.J."/>
            <person name="Nelson D.R."/>
            <person name="Lewis S.M."/>
            <person name="Shigenobu S."/>
            <person name="Bybee S.M."/>
            <person name="Larracuente A.M."/>
            <person name="Oba Y."/>
            <person name="Weng J.K."/>
        </authorList>
    </citation>
    <scope>NUCLEOTIDE SEQUENCE [LARGE SCALE GENOMIC DNA]</scope>
    <source>
        <strain evidence="2">1611_PpyrPB1</strain>
        <tissue evidence="2">Whole body</tissue>
    </source>
</reference>
<dbReference type="AlphaFoldDB" id="A0A5N4AVQ9"/>
<gene>
    <name evidence="2" type="ORF">PPYR_05664</name>
</gene>
<feature type="transmembrane region" description="Helical" evidence="1">
    <location>
        <begin position="130"/>
        <end position="151"/>
    </location>
</feature>
<keyword evidence="1" id="KW-0472">Membrane</keyword>
<organism evidence="2 3">
    <name type="scientific">Photinus pyralis</name>
    <name type="common">Common eastern firefly</name>
    <name type="synonym">Lampyris pyralis</name>
    <dbReference type="NCBI Taxonomy" id="7054"/>
    <lineage>
        <taxon>Eukaryota</taxon>
        <taxon>Metazoa</taxon>
        <taxon>Ecdysozoa</taxon>
        <taxon>Arthropoda</taxon>
        <taxon>Hexapoda</taxon>
        <taxon>Insecta</taxon>
        <taxon>Pterygota</taxon>
        <taxon>Neoptera</taxon>
        <taxon>Endopterygota</taxon>
        <taxon>Coleoptera</taxon>
        <taxon>Polyphaga</taxon>
        <taxon>Elateriformia</taxon>
        <taxon>Elateroidea</taxon>
        <taxon>Lampyridae</taxon>
        <taxon>Lampyrinae</taxon>
        <taxon>Photinus</taxon>
    </lineage>
</organism>
<dbReference type="InParanoid" id="A0A5N4AVQ9"/>
<keyword evidence="3" id="KW-1185">Reference proteome</keyword>
<dbReference type="Proteomes" id="UP000327044">
    <property type="component" value="Unassembled WGS sequence"/>
</dbReference>
<evidence type="ECO:0000256" key="1">
    <source>
        <dbReference type="SAM" id="Phobius"/>
    </source>
</evidence>
<name>A0A5N4AVQ9_PHOPY</name>
<keyword evidence="1" id="KW-1133">Transmembrane helix</keyword>